<name>A0A3P6TIU7_LITSI</name>
<dbReference type="EMBL" id="UYRX01000661">
    <property type="protein sequence ID" value="VDK85077.1"/>
    <property type="molecule type" value="Genomic_DNA"/>
</dbReference>
<sequence length="124" mass="14748">MNITYEPRITYEEEIRFIKLNSFDFIHFWNKKGDLLEADKALLYKGIRNLDSELVKLVEAKEDKTKIYKVYLKIGHISLLAKDFPRALSSYQKAYNLNKDGFWKEPASYFGLGMVYFHFKAFEM</sequence>
<evidence type="ECO:0000313" key="2">
    <source>
        <dbReference type="EMBL" id="VDK85077.1"/>
    </source>
</evidence>
<reference evidence="2 3" key="1">
    <citation type="submission" date="2018-08" db="EMBL/GenBank/DDBJ databases">
        <authorList>
            <person name="Laetsch R D."/>
            <person name="Stevens L."/>
            <person name="Kumar S."/>
            <person name="Blaxter L. M."/>
        </authorList>
    </citation>
    <scope>NUCLEOTIDE SEQUENCE [LARGE SCALE GENOMIC DNA]</scope>
</reference>
<dbReference type="STRING" id="42156.A0A3P6TIU7"/>
<proteinExistence type="predicted"/>
<keyword evidence="1" id="KW-0802">TPR repeat</keyword>
<keyword evidence="3" id="KW-1185">Reference proteome</keyword>
<protein>
    <submittedName>
        <fullName evidence="2">Uncharacterized protein</fullName>
    </submittedName>
</protein>
<dbReference type="InterPro" id="IPR011990">
    <property type="entry name" value="TPR-like_helical_dom_sf"/>
</dbReference>
<dbReference type="PROSITE" id="PS50005">
    <property type="entry name" value="TPR"/>
    <property type="match status" value="1"/>
</dbReference>
<dbReference type="Proteomes" id="UP000277928">
    <property type="component" value="Unassembled WGS sequence"/>
</dbReference>
<evidence type="ECO:0000256" key="1">
    <source>
        <dbReference type="PROSITE-ProRule" id="PRU00339"/>
    </source>
</evidence>
<accession>A0A3P6TIU7</accession>
<gene>
    <name evidence="2" type="ORF">NLS_LOCUS6956</name>
</gene>
<dbReference type="InterPro" id="IPR019734">
    <property type="entry name" value="TPR_rpt"/>
</dbReference>
<dbReference type="OrthoDB" id="418911at2759"/>
<organism evidence="2 3">
    <name type="scientific">Litomosoides sigmodontis</name>
    <name type="common">Filarial nematode worm</name>
    <dbReference type="NCBI Taxonomy" id="42156"/>
    <lineage>
        <taxon>Eukaryota</taxon>
        <taxon>Metazoa</taxon>
        <taxon>Ecdysozoa</taxon>
        <taxon>Nematoda</taxon>
        <taxon>Chromadorea</taxon>
        <taxon>Rhabditida</taxon>
        <taxon>Spirurina</taxon>
        <taxon>Spiruromorpha</taxon>
        <taxon>Filarioidea</taxon>
        <taxon>Onchocercidae</taxon>
        <taxon>Litomosoides</taxon>
    </lineage>
</organism>
<feature type="repeat" description="TPR" evidence="1">
    <location>
        <begin position="68"/>
        <end position="101"/>
    </location>
</feature>
<dbReference type="SUPFAM" id="SSF48452">
    <property type="entry name" value="TPR-like"/>
    <property type="match status" value="1"/>
</dbReference>
<dbReference type="OMA" id="AFATEKX"/>
<dbReference type="Gene3D" id="1.25.40.10">
    <property type="entry name" value="Tetratricopeptide repeat domain"/>
    <property type="match status" value="1"/>
</dbReference>
<dbReference type="AlphaFoldDB" id="A0A3P6TIU7"/>
<evidence type="ECO:0000313" key="3">
    <source>
        <dbReference type="Proteomes" id="UP000277928"/>
    </source>
</evidence>